<dbReference type="Pfam" id="PF00158">
    <property type="entry name" value="Sigma54_activat"/>
    <property type="match status" value="1"/>
</dbReference>
<evidence type="ECO:0000313" key="10">
    <source>
        <dbReference type="EMBL" id="MCJ2183825.1"/>
    </source>
</evidence>
<accession>A0ABT0BFY1</accession>
<reference evidence="10" key="1">
    <citation type="submission" date="2022-03" db="EMBL/GenBank/DDBJ databases">
        <title>Identification of a novel bacterium isolated from mangrove sediments.</title>
        <authorList>
            <person name="Pan X."/>
        </authorList>
    </citation>
    <scope>NUCLEOTIDE SEQUENCE</scope>
    <source>
        <strain evidence="10">B1949</strain>
    </source>
</reference>
<dbReference type="PROSITE" id="PS50045">
    <property type="entry name" value="SIGMA54_INTERACT_4"/>
    <property type="match status" value="1"/>
</dbReference>
<dbReference type="InterPro" id="IPR002197">
    <property type="entry name" value="HTH_Fis"/>
</dbReference>
<dbReference type="CDD" id="cd00009">
    <property type="entry name" value="AAA"/>
    <property type="match status" value="1"/>
</dbReference>
<dbReference type="SMART" id="SM00382">
    <property type="entry name" value="AAA"/>
    <property type="match status" value="1"/>
</dbReference>
<keyword evidence="11" id="KW-1185">Reference proteome</keyword>
<feature type="domain" description="Sigma-54 factor interaction" evidence="9">
    <location>
        <begin position="7"/>
        <end position="237"/>
    </location>
</feature>
<evidence type="ECO:0000256" key="7">
    <source>
        <dbReference type="ARBA" id="ARBA00023163"/>
    </source>
</evidence>
<gene>
    <name evidence="10" type="primary">pspF</name>
    <name evidence="10" type="ORF">MTR62_14145</name>
</gene>
<dbReference type="InterPro" id="IPR025943">
    <property type="entry name" value="Sigma_54_int_dom_ATP-bd_2"/>
</dbReference>
<evidence type="ECO:0000256" key="6">
    <source>
        <dbReference type="ARBA" id="ARBA00023159"/>
    </source>
</evidence>
<keyword evidence="7" id="KW-0804">Transcription</keyword>
<evidence type="ECO:0000256" key="4">
    <source>
        <dbReference type="ARBA" id="ARBA00023015"/>
    </source>
</evidence>
<dbReference type="SUPFAM" id="SSF46689">
    <property type="entry name" value="Homeodomain-like"/>
    <property type="match status" value="1"/>
</dbReference>
<dbReference type="InterPro" id="IPR002078">
    <property type="entry name" value="Sigma_54_int"/>
</dbReference>
<keyword evidence="6" id="KW-0010">Activator</keyword>
<dbReference type="PROSITE" id="PS00688">
    <property type="entry name" value="SIGMA54_INTERACT_3"/>
    <property type="match status" value="1"/>
</dbReference>
<evidence type="ECO:0000256" key="2">
    <source>
        <dbReference type="ARBA" id="ARBA00022840"/>
    </source>
</evidence>
<dbReference type="RefSeq" id="WP_244022000.1">
    <property type="nucleotide sequence ID" value="NZ_JALHLF010000062.1"/>
</dbReference>
<evidence type="ECO:0000256" key="1">
    <source>
        <dbReference type="ARBA" id="ARBA00022741"/>
    </source>
</evidence>
<dbReference type="InterPro" id="IPR014317">
    <property type="entry name" value="Transcription_activator_PspF"/>
</dbReference>
<dbReference type="InterPro" id="IPR058031">
    <property type="entry name" value="AAA_lid_NorR"/>
</dbReference>
<dbReference type="InterPro" id="IPR003593">
    <property type="entry name" value="AAA+_ATPase"/>
</dbReference>
<dbReference type="Pfam" id="PF25601">
    <property type="entry name" value="AAA_lid_14"/>
    <property type="match status" value="1"/>
</dbReference>
<dbReference type="NCBIfam" id="TIGR02974">
    <property type="entry name" value="phageshock_pspF"/>
    <property type="match status" value="1"/>
</dbReference>
<dbReference type="EMBL" id="JALHLF010000062">
    <property type="protein sequence ID" value="MCJ2183825.1"/>
    <property type="molecule type" value="Genomic_DNA"/>
</dbReference>
<keyword evidence="1" id="KW-0547">Nucleotide-binding</keyword>
<dbReference type="PANTHER" id="PTHR32071">
    <property type="entry name" value="TRANSCRIPTIONAL REGULATORY PROTEIN"/>
    <property type="match status" value="1"/>
</dbReference>
<dbReference type="Gene3D" id="1.10.8.60">
    <property type="match status" value="1"/>
</dbReference>
<dbReference type="SUPFAM" id="SSF52540">
    <property type="entry name" value="P-loop containing nucleoside triphosphate hydrolases"/>
    <property type="match status" value="1"/>
</dbReference>
<dbReference type="InterPro" id="IPR027417">
    <property type="entry name" value="P-loop_NTPase"/>
</dbReference>
<evidence type="ECO:0000256" key="3">
    <source>
        <dbReference type="ARBA" id="ARBA00023012"/>
    </source>
</evidence>
<dbReference type="Pfam" id="PF02954">
    <property type="entry name" value="HTH_8"/>
    <property type="match status" value="1"/>
</dbReference>
<dbReference type="PROSITE" id="PS00676">
    <property type="entry name" value="SIGMA54_INTERACT_2"/>
    <property type="match status" value="1"/>
</dbReference>
<dbReference type="Gene3D" id="3.40.50.300">
    <property type="entry name" value="P-loop containing nucleotide triphosphate hydrolases"/>
    <property type="match status" value="1"/>
</dbReference>
<dbReference type="Gene3D" id="1.10.10.60">
    <property type="entry name" value="Homeodomain-like"/>
    <property type="match status" value="1"/>
</dbReference>
<evidence type="ECO:0000256" key="8">
    <source>
        <dbReference type="SAM" id="MobiDB-lite"/>
    </source>
</evidence>
<name>A0ABT0BFY1_9SPHN</name>
<organism evidence="10 11">
    <name type="scientific">Novosphingobium organovorum</name>
    <dbReference type="NCBI Taxonomy" id="2930092"/>
    <lineage>
        <taxon>Bacteria</taxon>
        <taxon>Pseudomonadati</taxon>
        <taxon>Pseudomonadota</taxon>
        <taxon>Alphaproteobacteria</taxon>
        <taxon>Sphingomonadales</taxon>
        <taxon>Sphingomonadaceae</taxon>
        <taxon>Novosphingobium</taxon>
    </lineage>
</organism>
<sequence>MDRDVQFVGQSMAFLDAVERTSRAAPIGRPVLVIGERGTGKELIAQRLHRLSPRWDQPLITLNCAALPETLIEAELFGHEAGAFTGATRARAGRFEEADGGTLFLDELGNLSMAAQERLLRAIEYGEVARIGASRPVTVDVRIVAATNADLPAMARNGDFRADLLDRLSFEVITLPPLRAREGDVFELADYYGRRMAAELAWEGWPGFAPAALDALEGYAWPGNVRELRNVVERAVYRWDDSEAPIEVVVFDPFVSEWSARGDSPGAASVPAASVRPVSASPAALPDLSSGGPVGASPPGVDQVLPVPADLRAAVEAHERALLLAALEAHRWNQRRTAAAVGLTYDQLRHCLKKHALGPGAGA</sequence>
<feature type="region of interest" description="Disordered" evidence="8">
    <location>
        <begin position="282"/>
        <end position="301"/>
    </location>
</feature>
<proteinExistence type="predicted"/>
<dbReference type="PANTHER" id="PTHR32071:SF38">
    <property type="entry name" value="PSP OPERON TRANSCRIPTIONAL ACTIVATOR"/>
    <property type="match status" value="1"/>
</dbReference>
<evidence type="ECO:0000313" key="11">
    <source>
        <dbReference type="Proteomes" id="UP001162881"/>
    </source>
</evidence>
<keyword evidence="3" id="KW-0902">Two-component regulatory system</keyword>
<evidence type="ECO:0000259" key="9">
    <source>
        <dbReference type="PROSITE" id="PS50045"/>
    </source>
</evidence>
<keyword evidence="4" id="KW-0805">Transcription regulation</keyword>
<comment type="caution">
    <text evidence="10">The sequence shown here is derived from an EMBL/GenBank/DDBJ whole genome shotgun (WGS) entry which is preliminary data.</text>
</comment>
<keyword evidence="5" id="KW-0238">DNA-binding</keyword>
<dbReference type="Proteomes" id="UP001162881">
    <property type="component" value="Unassembled WGS sequence"/>
</dbReference>
<dbReference type="InterPro" id="IPR009057">
    <property type="entry name" value="Homeodomain-like_sf"/>
</dbReference>
<keyword evidence="2" id="KW-0067">ATP-binding</keyword>
<dbReference type="InterPro" id="IPR025944">
    <property type="entry name" value="Sigma_54_int_dom_CS"/>
</dbReference>
<protein>
    <submittedName>
        <fullName evidence="10">Phage shock protein operon transcriptional activator</fullName>
    </submittedName>
</protein>
<evidence type="ECO:0000256" key="5">
    <source>
        <dbReference type="ARBA" id="ARBA00023125"/>
    </source>
</evidence>